<protein>
    <submittedName>
        <fullName evidence="1">Uncharacterized protein</fullName>
    </submittedName>
</protein>
<reference evidence="1 2" key="1">
    <citation type="submission" date="2023-05" db="EMBL/GenBank/DDBJ databases">
        <title>B98-5 Cell Line De Novo Hybrid Assembly: An Optical Mapping Approach.</title>
        <authorList>
            <person name="Kananen K."/>
            <person name="Auerbach J.A."/>
            <person name="Kautto E."/>
            <person name="Blachly J.S."/>
        </authorList>
    </citation>
    <scope>NUCLEOTIDE SEQUENCE [LARGE SCALE GENOMIC DNA]</scope>
    <source>
        <strain evidence="1">B95-8</strain>
        <tissue evidence="1">Cell line</tissue>
    </source>
</reference>
<accession>A0ABQ9W8Y5</accession>
<dbReference type="EMBL" id="JASSZA010000002">
    <property type="protein sequence ID" value="KAK2118082.1"/>
    <property type="molecule type" value="Genomic_DNA"/>
</dbReference>
<gene>
    <name evidence="1" type="ORF">P7K49_004969</name>
</gene>
<comment type="caution">
    <text evidence="1">The sequence shown here is derived from an EMBL/GenBank/DDBJ whole genome shotgun (WGS) entry which is preliminary data.</text>
</comment>
<evidence type="ECO:0000313" key="1">
    <source>
        <dbReference type="EMBL" id="KAK2118082.1"/>
    </source>
</evidence>
<keyword evidence="2" id="KW-1185">Reference proteome</keyword>
<dbReference type="Proteomes" id="UP001266305">
    <property type="component" value="Unassembled WGS sequence"/>
</dbReference>
<organism evidence="1 2">
    <name type="scientific">Saguinus oedipus</name>
    <name type="common">Cotton-top tamarin</name>
    <name type="synonym">Oedipomidas oedipus</name>
    <dbReference type="NCBI Taxonomy" id="9490"/>
    <lineage>
        <taxon>Eukaryota</taxon>
        <taxon>Metazoa</taxon>
        <taxon>Chordata</taxon>
        <taxon>Craniata</taxon>
        <taxon>Vertebrata</taxon>
        <taxon>Euteleostomi</taxon>
        <taxon>Mammalia</taxon>
        <taxon>Eutheria</taxon>
        <taxon>Euarchontoglires</taxon>
        <taxon>Primates</taxon>
        <taxon>Haplorrhini</taxon>
        <taxon>Platyrrhini</taxon>
        <taxon>Cebidae</taxon>
        <taxon>Callitrichinae</taxon>
        <taxon>Saguinus</taxon>
    </lineage>
</organism>
<sequence length="61" mass="6106">GGDARCVVAHAVLLRFEACVGSAASSVGVAGDARLSPGALFDGQEKREGYLSSRALGTVKA</sequence>
<evidence type="ECO:0000313" key="2">
    <source>
        <dbReference type="Proteomes" id="UP001266305"/>
    </source>
</evidence>
<name>A0ABQ9W8Y5_SAGOE</name>
<feature type="non-terminal residue" evidence="1">
    <location>
        <position position="1"/>
    </location>
</feature>
<proteinExistence type="predicted"/>